<dbReference type="Pfam" id="PF20258">
    <property type="entry name" value="tRNA_Me_trans_C"/>
    <property type="match status" value="1"/>
</dbReference>
<gene>
    <name evidence="15" type="ORF">I308_106251</name>
</gene>
<organism evidence="15 16">
    <name type="scientific">Cryptococcus tetragattii IND107</name>
    <dbReference type="NCBI Taxonomy" id="1296105"/>
    <lineage>
        <taxon>Eukaryota</taxon>
        <taxon>Fungi</taxon>
        <taxon>Dikarya</taxon>
        <taxon>Basidiomycota</taxon>
        <taxon>Agaricomycotina</taxon>
        <taxon>Tremellomycetes</taxon>
        <taxon>Tremellales</taxon>
        <taxon>Cryptococcaceae</taxon>
        <taxon>Cryptococcus</taxon>
        <taxon>Cryptococcus gattii species complex</taxon>
    </lineage>
</organism>
<evidence type="ECO:0000259" key="14">
    <source>
        <dbReference type="Pfam" id="PF20259"/>
    </source>
</evidence>
<dbReference type="Gene3D" id="3.40.50.620">
    <property type="entry name" value="HUPs"/>
    <property type="match status" value="1"/>
</dbReference>
<keyword evidence="4" id="KW-0820">tRNA-binding</keyword>
<evidence type="ECO:0000313" key="15">
    <source>
        <dbReference type="EMBL" id="KAL0242063.1"/>
    </source>
</evidence>
<dbReference type="InterPro" id="IPR023382">
    <property type="entry name" value="MnmA-like_central_sf"/>
</dbReference>
<evidence type="ECO:0000256" key="5">
    <source>
        <dbReference type="ARBA" id="ARBA00022679"/>
    </source>
</evidence>
<dbReference type="Pfam" id="PF03054">
    <property type="entry name" value="tRNA_Me_trans"/>
    <property type="match status" value="1"/>
</dbReference>
<dbReference type="InterPro" id="IPR014729">
    <property type="entry name" value="Rossmann-like_a/b/a_fold"/>
</dbReference>
<feature type="domain" description="tRNA-specific 2-thiouridylase MnmA-like C-terminal" evidence="13">
    <location>
        <begin position="407"/>
        <end position="486"/>
    </location>
</feature>
<keyword evidence="16" id="KW-1185">Reference proteome</keyword>
<proteinExistence type="inferred from homology"/>
<evidence type="ECO:0000256" key="6">
    <source>
        <dbReference type="ARBA" id="ARBA00022694"/>
    </source>
</evidence>
<dbReference type="Gene3D" id="2.40.30.10">
    <property type="entry name" value="Translation factors"/>
    <property type="match status" value="1"/>
</dbReference>
<comment type="caution">
    <text evidence="15">The sequence shown here is derived from an EMBL/GenBank/DDBJ whole genome shotgun (WGS) entry which is preliminary data.</text>
</comment>
<comment type="function">
    <text evidence="1">Catalyzes the 2-thiolation of uridine at the wobble position (U34) of mitochondrial tRNA(Lys), tRNA(Glu) and tRNA(Gln). Required for the formation of 5-taurinomethyl-2-thiouridine (tm5s2U) of mitochondrial tRNA(Lys), tRNA(Glu), and tRNA(Gln) at the wobble position. ATP is required to activate the C2 atom of the wobble base.</text>
</comment>
<keyword evidence="8" id="KW-0067">ATP-binding</keyword>
<keyword evidence="9" id="KW-0694">RNA-binding</keyword>
<evidence type="ECO:0000256" key="8">
    <source>
        <dbReference type="ARBA" id="ARBA00022840"/>
    </source>
</evidence>
<keyword evidence="5" id="KW-0808">Transferase</keyword>
<dbReference type="InterPro" id="IPR004506">
    <property type="entry name" value="MnmA-like"/>
</dbReference>
<feature type="compositionally biased region" description="Polar residues" evidence="12">
    <location>
        <begin position="148"/>
        <end position="158"/>
    </location>
</feature>
<keyword evidence="6" id="KW-0819">tRNA processing</keyword>
<dbReference type="PANTHER" id="PTHR11933:SF5">
    <property type="entry name" value="MITOCHONDRIAL TRNA-SPECIFIC 2-THIOURIDYLASE 1"/>
    <property type="match status" value="1"/>
</dbReference>
<evidence type="ECO:0000256" key="7">
    <source>
        <dbReference type="ARBA" id="ARBA00022741"/>
    </source>
</evidence>
<dbReference type="PANTHER" id="PTHR11933">
    <property type="entry name" value="TRNA 5-METHYLAMINOMETHYL-2-THIOURIDYLATE -METHYLTRANSFERASE"/>
    <property type="match status" value="1"/>
</dbReference>
<dbReference type="Pfam" id="PF20259">
    <property type="entry name" value="tRNA_Me_trans_M"/>
    <property type="match status" value="1"/>
</dbReference>
<evidence type="ECO:0000256" key="2">
    <source>
        <dbReference type="ARBA" id="ARBA00006191"/>
    </source>
</evidence>
<evidence type="ECO:0000256" key="10">
    <source>
        <dbReference type="ARBA" id="ARBA00023157"/>
    </source>
</evidence>
<evidence type="ECO:0000259" key="13">
    <source>
        <dbReference type="Pfam" id="PF20258"/>
    </source>
</evidence>
<sequence>MSSLHIHYPPEQAQSAHILSICSLPEMWFTSLRPLSTLSKFHCSNARASKSLQSLLRAVNVNLKPLVRIRSTHTLAESELRNLLPTMSELGLREGDHVTVGMSGGVDSATTLRILREFPIHLDVIFMRNWDPLLSESPPESSSSPSSISFAYSSTTPMNGEPNLSPCQWERDWNDVLKVAMQVGIPKDSIRLVDLSKEYWSRVFEPAVGVWERGGTPNPDVDCNREIKFGALLDVLPKKDRHFLATGHYGRVAHLPHLGASKLLRATDQSKDQTYYLSQMTEPQLSRAILPLGGLLKTDVRRLAEHWGLPNAKKEESMGVCFIGERGKFGDFISQYTSPPEPGHLINLSGERLAEHKGLWYYTIGQRARVANQLKPMFVAKKGVGEKGTDILVVPGSDHPMLLCKGVHTSDFHWIHRTFPREQLDKEPEKVGIQVRHRMNPVDGRIVVGNDIKNVAVEFNQPIAGVSPGQVVAVWYDGWCLGSGVIKGTTCVGKM</sequence>
<dbReference type="NCBIfam" id="NF001138">
    <property type="entry name" value="PRK00143.1"/>
    <property type="match status" value="1"/>
</dbReference>
<dbReference type="SUPFAM" id="SSF52402">
    <property type="entry name" value="Adenine nucleotide alpha hydrolases-like"/>
    <property type="match status" value="1"/>
</dbReference>
<evidence type="ECO:0000256" key="12">
    <source>
        <dbReference type="SAM" id="MobiDB-lite"/>
    </source>
</evidence>
<keyword evidence="10" id="KW-1015">Disulfide bond</keyword>
<evidence type="ECO:0000313" key="16">
    <source>
        <dbReference type="Proteomes" id="UP000054399"/>
    </source>
</evidence>
<dbReference type="EC" id="2.8.1.14" evidence="3"/>
<dbReference type="GeneID" id="91993106"/>
<dbReference type="Gene3D" id="2.30.30.280">
    <property type="entry name" value="Adenine nucleotide alpha hydrolases-like domains"/>
    <property type="match status" value="1"/>
</dbReference>
<evidence type="ECO:0000256" key="9">
    <source>
        <dbReference type="ARBA" id="ARBA00022884"/>
    </source>
</evidence>
<feature type="domain" description="tRNA-specific 2-thiouridylase MnmA-like central" evidence="14">
    <location>
        <begin position="331"/>
        <end position="383"/>
    </location>
</feature>
<accession>A0ABR3BMF3</accession>
<feature type="region of interest" description="Disordered" evidence="12">
    <location>
        <begin position="136"/>
        <end position="161"/>
    </location>
</feature>
<dbReference type="Proteomes" id="UP000054399">
    <property type="component" value="Unassembled WGS sequence"/>
</dbReference>
<name>A0ABR3BMF3_9TREE</name>
<evidence type="ECO:0000256" key="3">
    <source>
        <dbReference type="ARBA" id="ARBA00011953"/>
    </source>
</evidence>
<reference evidence="16" key="1">
    <citation type="submission" date="2015-01" db="EMBL/GenBank/DDBJ databases">
        <title>The Genome Sequence of Cryptococcus gattii MMRL2647.</title>
        <authorList>
            <consortium name="The Broad Institute Genomics Platform"/>
            <person name="Cuomo C."/>
            <person name="Litvintseva A."/>
            <person name="Chen Y."/>
            <person name="Heitman J."/>
            <person name="Sun S."/>
            <person name="Springer D."/>
            <person name="Dromer F."/>
            <person name="Young S."/>
            <person name="Zeng Q."/>
            <person name="Gargeya S."/>
            <person name="Abouelleil A."/>
            <person name="Alvarado L."/>
            <person name="Chapman S.B."/>
            <person name="Gainer-Dewar J."/>
            <person name="Goldberg J."/>
            <person name="Griggs A."/>
            <person name="Gujja S."/>
            <person name="Hansen M."/>
            <person name="Howarth C."/>
            <person name="Imamovic A."/>
            <person name="Larimer J."/>
            <person name="Murphy C."/>
            <person name="Naylor J."/>
            <person name="Pearson M."/>
            <person name="Priest M."/>
            <person name="Roberts A."/>
            <person name="Saif S."/>
            <person name="Shea T."/>
            <person name="Sykes S."/>
            <person name="Wortman J."/>
            <person name="Nusbaum C."/>
            <person name="Birren B."/>
        </authorList>
    </citation>
    <scope>NUCLEOTIDE SEQUENCE [LARGE SCALE GENOMIC DNA]</scope>
    <source>
        <strain evidence="16">IND107</strain>
    </source>
</reference>
<evidence type="ECO:0000256" key="11">
    <source>
        <dbReference type="ARBA" id="ARBA00049564"/>
    </source>
</evidence>
<dbReference type="CDD" id="cd01998">
    <property type="entry name" value="MnmA_TRMU-like"/>
    <property type="match status" value="1"/>
</dbReference>
<evidence type="ECO:0000256" key="4">
    <source>
        <dbReference type="ARBA" id="ARBA00022555"/>
    </source>
</evidence>
<keyword evidence="7" id="KW-0547">Nucleotide-binding</keyword>
<comment type="similarity">
    <text evidence="2">Belongs to the MnmA/TRMU family.</text>
</comment>
<reference evidence="15 16" key="2">
    <citation type="submission" date="2024-01" db="EMBL/GenBank/DDBJ databases">
        <title>Comparative genomics of Cryptococcus and Kwoniella reveals pathogenesis evolution and contrasting modes of karyotype evolution via chromosome fusion or intercentromeric recombination.</title>
        <authorList>
            <person name="Coelho M.A."/>
            <person name="David-Palma M."/>
            <person name="Shea T."/>
            <person name="Bowers K."/>
            <person name="Mcginley-Smith S."/>
            <person name="Mohammad A.W."/>
            <person name="Gnirke A."/>
            <person name="Yurkov A.M."/>
            <person name="Nowrousian M."/>
            <person name="Sun S."/>
            <person name="Cuomo C.A."/>
            <person name="Heitman J."/>
        </authorList>
    </citation>
    <scope>NUCLEOTIDE SEQUENCE [LARGE SCALE GENOMIC DNA]</scope>
    <source>
        <strain evidence="15 16">IND107</strain>
    </source>
</reference>
<dbReference type="InterPro" id="IPR046884">
    <property type="entry name" value="MnmA-like_central"/>
</dbReference>
<comment type="catalytic activity">
    <reaction evidence="11">
        <text>5-taurinomethyluridine(34) in tRNA + S-sulfanyl-L-cysteinyl-[protein] + AH2 + ATP = 5-taurinomethyl-2-thiouridine(34) in tRNA + L-cysteinyl-[protein] + A + AMP + diphosphate + H(+)</text>
        <dbReference type="Rhea" id="RHEA:47040"/>
        <dbReference type="Rhea" id="RHEA-COMP:10131"/>
        <dbReference type="Rhea" id="RHEA-COMP:11726"/>
        <dbReference type="Rhea" id="RHEA-COMP:11732"/>
        <dbReference type="Rhea" id="RHEA-COMP:11733"/>
        <dbReference type="ChEBI" id="CHEBI:13193"/>
        <dbReference type="ChEBI" id="CHEBI:15378"/>
        <dbReference type="ChEBI" id="CHEBI:17499"/>
        <dbReference type="ChEBI" id="CHEBI:29950"/>
        <dbReference type="ChEBI" id="CHEBI:30616"/>
        <dbReference type="ChEBI" id="CHEBI:33019"/>
        <dbReference type="ChEBI" id="CHEBI:61963"/>
        <dbReference type="ChEBI" id="CHEBI:87171"/>
        <dbReference type="ChEBI" id="CHEBI:87172"/>
        <dbReference type="ChEBI" id="CHEBI:456215"/>
        <dbReference type="EC" id="2.8.1.14"/>
    </reaction>
</comment>
<dbReference type="RefSeq" id="XP_066611445.1">
    <property type="nucleotide sequence ID" value="XM_066760684.1"/>
</dbReference>
<dbReference type="EMBL" id="ATAM02000012">
    <property type="protein sequence ID" value="KAL0242063.1"/>
    <property type="molecule type" value="Genomic_DNA"/>
</dbReference>
<evidence type="ECO:0000256" key="1">
    <source>
        <dbReference type="ARBA" id="ARBA00003986"/>
    </source>
</evidence>
<feature type="compositionally biased region" description="Low complexity" evidence="12">
    <location>
        <begin position="136"/>
        <end position="147"/>
    </location>
</feature>
<dbReference type="InterPro" id="IPR046885">
    <property type="entry name" value="MnmA-like_C"/>
</dbReference>
<dbReference type="NCBIfam" id="TIGR00420">
    <property type="entry name" value="trmU"/>
    <property type="match status" value="1"/>
</dbReference>
<protein>
    <recommendedName>
        <fullName evidence="3">tRNA-5-taurinomethyluridine 2-sulfurtransferase</fullName>
        <ecNumber evidence="3">2.8.1.14</ecNumber>
    </recommendedName>
</protein>